<dbReference type="AlphaFoldDB" id="A0A4R5WP66"/>
<comment type="caution">
    <text evidence="2">The sequence shown here is derived from an EMBL/GenBank/DDBJ whole genome shotgun (WGS) entry which is preliminary data.</text>
</comment>
<dbReference type="Proteomes" id="UP000294929">
    <property type="component" value="Unassembled WGS sequence"/>
</dbReference>
<dbReference type="Pfam" id="PF06974">
    <property type="entry name" value="WS_DGAT_C"/>
    <property type="match status" value="1"/>
</dbReference>
<accession>A0A4R5WP66</accession>
<dbReference type="EMBL" id="SDLO01000002">
    <property type="protein sequence ID" value="TDK93239.1"/>
    <property type="molecule type" value="Genomic_DNA"/>
</dbReference>
<name>A0A4R5WP66_MYCMU</name>
<evidence type="ECO:0000313" key="2">
    <source>
        <dbReference type="EMBL" id="TDK93239.1"/>
    </source>
</evidence>
<sequence length="417" mass="44268">MDVNRMAAADAQSFWMSAKIPNDMFLVCGFDGVPADLDAALAAVRRNVAACPELLVRIDDSRPWRYPSWVRCDVPEIVVHEPGDRTWSGCLSAVCALAASDQLDATVRAWRLHVFAGVNWIPETTRPGTVAVVQMSHALADGRRATALMGRIFGRDQPVPAVVESRLGTWALPYLAWRASAAHRRLVHDTESGAVAAPADSWPVQATNNAPEGPDELRTIVRHRADLPGPTVTVGVLAAISEALAAELGGVTALGAEVPMAKTGTRRAYNHYGNVGVALHPQLPFHERAVRIEAELAMRRQRFEHPSAATSDAATAAVPARLLRWGTAQFDVHARSTTATGNTVVSSVHRGPADLTFGGCPVVLTTACPALSPMMGLTHGVHGIGDTVTVSVHASPSALPDVDSYVERLSAVLDAAG</sequence>
<evidence type="ECO:0000259" key="1">
    <source>
        <dbReference type="Pfam" id="PF06974"/>
    </source>
</evidence>
<evidence type="ECO:0000313" key="3">
    <source>
        <dbReference type="Proteomes" id="UP000294929"/>
    </source>
</evidence>
<reference evidence="2 3" key="1">
    <citation type="submission" date="2019-01" db="EMBL/GenBank/DDBJ databases">
        <title>High-quality-draft genome sequences of five non-tuberculosis mycobacteriaceae isolated from a nosocomial environment.</title>
        <authorList>
            <person name="Tiago I."/>
            <person name="Alarico S."/>
            <person name="Pereira S.G."/>
            <person name="Coelho C."/>
            <person name="Maranha A."/>
            <person name="Empadinhas N."/>
        </authorList>
    </citation>
    <scope>NUCLEOTIDE SEQUENCE [LARGE SCALE GENOMIC DNA]</scope>
    <source>
        <strain evidence="2 3">24AIII</strain>
    </source>
</reference>
<organism evidence="2 3">
    <name type="scientific">Mycolicibacterium mucogenicum</name>
    <name type="common">Mycobacterium mucogenicum</name>
    <dbReference type="NCBI Taxonomy" id="56689"/>
    <lineage>
        <taxon>Bacteria</taxon>
        <taxon>Bacillati</taxon>
        <taxon>Actinomycetota</taxon>
        <taxon>Actinomycetes</taxon>
        <taxon>Mycobacteriales</taxon>
        <taxon>Mycobacteriaceae</taxon>
        <taxon>Mycolicibacterium</taxon>
    </lineage>
</organism>
<proteinExistence type="predicted"/>
<dbReference type="InterPro" id="IPR009721">
    <property type="entry name" value="O-acyltransferase_WSD1_C"/>
</dbReference>
<gene>
    <name evidence="2" type="ORF">EUA03_02710</name>
</gene>
<feature type="domain" description="O-acyltransferase WSD1 C-terminal" evidence="1">
    <location>
        <begin position="289"/>
        <end position="413"/>
    </location>
</feature>
<protein>
    <submittedName>
        <fullName evidence="2">DUF1298 domain-containing protein</fullName>
    </submittedName>
</protein>